<accession>A0A432NWB5</accession>
<dbReference type="OrthoDB" id="5521406at2"/>
<evidence type="ECO:0000313" key="1">
    <source>
        <dbReference type="EMBL" id="RUM03828.1"/>
    </source>
</evidence>
<reference evidence="1 2" key="1">
    <citation type="submission" date="2018-11" db="EMBL/GenBank/DDBJ databases">
        <title>Rhizobium chutanense sp. nov., isolated from root nodules of Phaseolus vulgaris in China.</title>
        <authorList>
            <person name="Huo Y."/>
        </authorList>
    </citation>
    <scope>NUCLEOTIDE SEQUENCE [LARGE SCALE GENOMIC DNA]</scope>
    <source>
        <strain evidence="1 2">C16</strain>
    </source>
</reference>
<dbReference type="Proteomes" id="UP000278081">
    <property type="component" value="Unassembled WGS sequence"/>
</dbReference>
<dbReference type="AlphaFoldDB" id="A0A432NWB5"/>
<proteinExistence type="predicted"/>
<name>A0A432NWB5_9HYPH</name>
<dbReference type="RefSeq" id="WP_126910379.1">
    <property type="nucleotide sequence ID" value="NZ_ML133763.1"/>
</dbReference>
<sequence>MAVIARTQKLLIFNGRCSSADHIQWSDGHRTDVKVNCGDVLELKIRALTAASRGQVSYVDMEKHHGFDTATSDDADITLQLDIGPKDADWTETFSIRVATPRNMSKSNSRMKTMRIHSFSFETLKTYLVTAVASCERETWDECLDALRTRFLWEWDTPNKQKRRK</sequence>
<dbReference type="EMBL" id="RJTJ01000016">
    <property type="protein sequence ID" value="RUM03828.1"/>
    <property type="molecule type" value="Genomic_DNA"/>
</dbReference>
<evidence type="ECO:0000313" key="2">
    <source>
        <dbReference type="Proteomes" id="UP000278081"/>
    </source>
</evidence>
<comment type="caution">
    <text evidence="1">The sequence shown here is derived from an EMBL/GenBank/DDBJ whole genome shotgun (WGS) entry which is preliminary data.</text>
</comment>
<protein>
    <submittedName>
        <fullName evidence="1">Uncharacterized protein</fullName>
    </submittedName>
</protein>
<dbReference type="Pfam" id="PF15586">
    <property type="entry name" value="Imm8"/>
    <property type="match status" value="1"/>
</dbReference>
<organism evidence="1 2">
    <name type="scientific">Rhizobium chutanense</name>
    <dbReference type="NCBI Taxonomy" id="2035448"/>
    <lineage>
        <taxon>Bacteria</taxon>
        <taxon>Pseudomonadati</taxon>
        <taxon>Pseudomonadota</taxon>
        <taxon>Alphaproteobacteria</taxon>
        <taxon>Hyphomicrobiales</taxon>
        <taxon>Rhizobiaceae</taxon>
        <taxon>Rhizobium/Agrobacterium group</taxon>
        <taxon>Rhizobium</taxon>
    </lineage>
</organism>
<gene>
    <name evidence="1" type="ORF">EFR84_19075</name>
</gene>
<dbReference type="InterPro" id="IPR028964">
    <property type="entry name" value="Imm8"/>
</dbReference>